<dbReference type="PANTHER" id="PTHR30570">
    <property type="entry name" value="PERIPLASMIC PHOSPHATE BINDING COMPONENT OF PHOSPHATE ABC TRANSPORTER"/>
    <property type="match status" value="1"/>
</dbReference>
<evidence type="ECO:0000256" key="4">
    <source>
        <dbReference type="RuleBase" id="RU367119"/>
    </source>
</evidence>
<dbReference type="InterPro" id="IPR024370">
    <property type="entry name" value="PBP_domain"/>
</dbReference>
<evidence type="ECO:0000313" key="7">
    <source>
        <dbReference type="Proteomes" id="UP001500393"/>
    </source>
</evidence>
<dbReference type="InterPro" id="IPR011862">
    <property type="entry name" value="Phos-bd"/>
</dbReference>
<dbReference type="CDD" id="cd13654">
    <property type="entry name" value="PBP2_phosphate_like_2"/>
    <property type="match status" value="1"/>
</dbReference>
<gene>
    <name evidence="6" type="ORF">GCM10009789_35820</name>
</gene>
<protein>
    <recommendedName>
        <fullName evidence="4">Phosphate-binding protein</fullName>
    </recommendedName>
</protein>
<dbReference type="InterPro" id="IPR050811">
    <property type="entry name" value="Phosphate_ABC_transporter"/>
</dbReference>
<keyword evidence="3" id="KW-0732">Signal</keyword>
<sequence length="336" mass="35573">MSRVSGAYYLEGCPVVIRPVKHMRYLAVSAAALLALSACGGNNNDSSGDSGSGESLSGQVVVDGSSTVEPLTAAAGELFKEEQGGVDVAVGTSGTGGGFKKFCAGETDISNASRPIKDQEKALCEKNGVKYSELQVANDALTVVVNKDNDWADCLTVAQLKKIWEPGSKVKTWNQVDPKFPNEPLPLYGAGSDSGTFDYFTDEINGEEGASRTDYNPTEDDNVTVQGVAGAKGALGYFGFSYFDENADKLKAVKIDGGKGCVAPSVEAAQDGSYTPLARPLFVYPSDKGLAKKQVLGFVEFYLEKNQEIVEAAKFVPLTDAQKAKAKTELDKLKAQ</sequence>
<keyword evidence="4" id="KW-0592">Phosphate transport</keyword>
<evidence type="ECO:0000256" key="2">
    <source>
        <dbReference type="ARBA" id="ARBA00022448"/>
    </source>
</evidence>
<organism evidence="6 7">
    <name type="scientific">Kribbella sancticallisti</name>
    <dbReference type="NCBI Taxonomy" id="460087"/>
    <lineage>
        <taxon>Bacteria</taxon>
        <taxon>Bacillati</taxon>
        <taxon>Actinomycetota</taxon>
        <taxon>Actinomycetes</taxon>
        <taxon>Propionibacteriales</taxon>
        <taxon>Kribbellaceae</taxon>
        <taxon>Kribbella</taxon>
    </lineage>
</organism>
<evidence type="ECO:0000256" key="1">
    <source>
        <dbReference type="ARBA" id="ARBA00008725"/>
    </source>
</evidence>
<comment type="caution">
    <text evidence="6">The sequence shown here is derived from an EMBL/GenBank/DDBJ whole genome shotgun (WGS) entry which is preliminary data.</text>
</comment>
<dbReference type="NCBIfam" id="TIGR02136">
    <property type="entry name" value="ptsS_2"/>
    <property type="match status" value="1"/>
</dbReference>
<dbReference type="EMBL" id="BAAAOS010000020">
    <property type="protein sequence ID" value="GAA1578971.1"/>
    <property type="molecule type" value="Genomic_DNA"/>
</dbReference>
<evidence type="ECO:0000259" key="5">
    <source>
        <dbReference type="Pfam" id="PF12849"/>
    </source>
</evidence>
<reference evidence="6 7" key="1">
    <citation type="journal article" date="2019" name="Int. J. Syst. Evol. Microbiol.">
        <title>The Global Catalogue of Microorganisms (GCM) 10K type strain sequencing project: providing services to taxonomists for standard genome sequencing and annotation.</title>
        <authorList>
            <consortium name="The Broad Institute Genomics Platform"/>
            <consortium name="The Broad Institute Genome Sequencing Center for Infectious Disease"/>
            <person name="Wu L."/>
            <person name="Ma J."/>
        </authorList>
    </citation>
    <scope>NUCLEOTIDE SEQUENCE [LARGE SCALE GENOMIC DNA]</scope>
    <source>
        <strain evidence="6 7">JCM 14969</strain>
    </source>
</reference>
<keyword evidence="7" id="KW-1185">Reference proteome</keyword>
<keyword evidence="2 4" id="KW-0813">Transport</keyword>
<proteinExistence type="inferred from homology"/>
<evidence type="ECO:0000256" key="3">
    <source>
        <dbReference type="ARBA" id="ARBA00022729"/>
    </source>
</evidence>
<accession>A0ABN2DK91</accession>
<dbReference type="PANTHER" id="PTHR30570:SF1">
    <property type="entry name" value="PHOSPHATE-BINDING PROTEIN PSTS"/>
    <property type="match status" value="1"/>
</dbReference>
<comment type="similarity">
    <text evidence="1 4">Belongs to the PstS family.</text>
</comment>
<feature type="domain" description="PBP" evidence="5">
    <location>
        <begin position="54"/>
        <end position="303"/>
    </location>
</feature>
<comment type="function">
    <text evidence="4">Involved in the system for phosphate transport across the cytoplasmic membrane.</text>
</comment>
<dbReference type="Proteomes" id="UP001500393">
    <property type="component" value="Unassembled WGS sequence"/>
</dbReference>
<evidence type="ECO:0000313" key="6">
    <source>
        <dbReference type="EMBL" id="GAA1578971.1"/>
    </source>
</evidence>
<dbReference type="SUPFAM" id="SSF53850">
    <property type="entry name" value="Periplasmic binding protein-like II"/>
    <property type="match status" value="1"/>
</dbReference>
<name>A0ABN2DK91_9ACTN</name>
<dbReference type="Gene3D" id="3.40.190.10">
    <property type="entry name" value="Periplasmic binding protein-like II"/>
    <property type="match status" value="2"/>
</dbReference>
<dbReference type="Pfam" id="PF12849">
    <property type="entry name" value="PBP_like_2"/>
    <property type="match status" value="1"/>
</dbReference>